<keyword evidence="1" id="KW-0812">Transmembrane</keyword>
<reference evidence="2 3" key="2">
    <citation type="journal article" date="2008" name="Int. J. Syst. Evol. Microbiol.">
        <title>Methanocella paludicola gen. nov., sp. nov., a methane-producing archaeon, the first isolate of the lineage 'Rice Cluster I', and proposal of the new archaeal order Methanocellales ord. nov.</title>
        <authorList>
            <person name="Sakai S."/>
            <person name="Imachi H."/>
            <person name="Hanada S."/>
            <person name="Ohashi A."/>
            <person name="Harada H."/>
            <person name="Kamagata Y."/>
        </authorList>
    </citation>
    <scope>NUCLEOTIDE SEQUENCE [LARGE SCALE GENOMIC DNA]</scope>
    <source>
        <strain evidence="3">DSM 17711 / JCM 13418 / NBRC 101707 / SANAE</strain>
    </source>
</reference>
<evidence type="ECO:0000313" key="2">
    <source>
        <dbReference type="EMBL" id="BAI61729.1"/>
    </source>
</evidence>
<sequence length="215" mass="24204">MMHMKLRAILIIGLLACCLIAPAMADRVDYMDVTYSEDQNGEPRALAVHLDKIVESDTSDKFSPAKFPADKYKFIALYYRLINPSNKSVYYEFNVSLKDQANRYFYSDVALDTVPAEDYYDRVMYFAVYRNSTNLQLVWTDKQIEPPWFHYETVIPIEFQDVTPTPSATAIPTSTPTPTPTPAPSGSCLTFLPLGLLIGSVGCVGILSRKYISGR</sequence>
<evidence type="ECO:0000313" key="3">
    <source>
        <dbReference type="Proteomes" id="UP000001882"/>
    </source>
</evidence>
<keyword evidence="1" id="KW-0472">Membrane</keyword>
<dbReference type="KEGG" id="mpd:MCP_1657"/>
<organism evidence="2 3">
    <name type="scientific">Methanocella paludicola (strain DSM 17711 / JCM 13418 / NBRC 101707 / SANAE)</name>
    <dbReference type="NCBI Taxonomy" id="304371"/>
    <lineage>
        <taxon>Archaea</taxon>
        <taxon>Methanobacteriati</taxon>
        <taxon>Methanobacteriota</taxon>
        <taxon>Stenosarchaea group</taxon>
        <taxon>Methanomicrobia</taxon>
        <taxon>Methanocellales</taxon>
        <taxon>Methanocellaceae</taxon>
        <taxon>Methanocella</taxon>
    </lineage>
</organism>
<keyword evidence="1" id="KW-1133">Transmembrane helix</keyword>
<reference evidence="3" key="3">
    <citation type="journal article" date="2011" name="PLoS ONE">
        <title>Genome sequence of a mesophilic hydrogenotrophic methanogen Methanocella paludicola, the first cultivated representative of the order Methanocellales.</title>
        <authorList>
            <person name="Sakai S."/>
            <person name="Takaki Y."/>
            <person name="Shimamura S."/>
            <person name="Sekine M."/>
            <person name="Tajima T."/>
            <person name="Kosugi H."/>
            <person name="Ichikawa N."/>
            <person name="Tasumi E."/>
            <person name="Hiraki A.T."/>
            <person name="Shimizu A."/>
            <person name="Kato Y."/>
            <person name="Nishiko R."/>
            <person name="Mori K."/>
            <person name="Fujita N."/>
            <person name="Imachi H."/>
            <person name="Takai K."/>
        </authorList>
    </citation>
    <scope>NUCLEOTIDE SEQUENCE [LARGE SCALE GENOMIC DNA]</scope>
    <source>
        <strain evidence="3">DSM 17711 / JCM 13418 / NBRC 101707 / SANAE</strain>
    </source>
</reference>
<evidence type="ECO:0000256" key="1">
    <source>
        <dbReference type="SAM" id="Phobius"/>
    </source>
</evidence>
<reference evidence="2 3" key="1">
    <citation type="journal article" date="2007" name="Appl. Environ. Microbiol.">
        <title>Isolation of key methanogens for global methane emission from rice paddy fields: a novel isolate affiliated with the clone cluster rice cluster I.</title>
        <authorList>
            <person name="Sakai S."/>
            <person name="Imachi H."/>
            <person name="Sekiguchi Y."/>
            <person name="Ohashi A."/>
            <person name="Harada H."/>
            <person name="Kamagata Y."/>
        </authorList>
    </citation>
    <scope>NUCLEOTIDE SEQUENCE [LARGE SCALE GENOMIC DNA]</scope>
    <source>
        <strain evidence="3">DSM 17711 / JCM 13418 / NBRC 101707 / SANAE</strain>
    </source>
</reference>
<protein>
    <submittedName>
        <fullName evidence="2">Uncharacterized protein</fullName>
    </submittedName>
</protein>
<dbReference type="STRING" id="304371.MCP_1657"/>
<proteinExistence type="predicted"/>
<dbReference type="eggNOG" id="arCOG11118">
    <property type="taxonomic scope" value="Archaea"/>
</dbReference>
<accession>D1YZ57</accession>
<feature type="transmembrane region" description="Helical" evidence="1">
    <location>
        <begin position="189"/>
        <end position="207"/>
    </location>
</feature>
<gene>
    <name evidence="2" type="ordered locus">MCP_1657</name>
</gene>
<dbReference type="AlphaFoldDB" id="D1YZ57"/>
<dbReference type="Proteomes" id="UP000001882">
    <property type="component" value="Chromosome"/>
</dbReference>
<dbReference type="EMBL" id="AP011532">
    <property type="protein sequence ID" value="BAI61729.1"/>
    <property type="molecule type" value="Genomic_DNA"/>
</dbReference>
<dbReference type="InParanoid" id="D1YZ57"/>
<keyword evidence="3" id="KW-1185">Reference proteome</keyword>
<name>D1YZ57_METPS</name>